<protein>
    <submittedName>
        <fullName evidence="1">VWA domain-containing protein</fullName>
    </submittedName>
</protein>
<dbReference type="InterPro" id="IPR036465">
    <property type="entry name" value="vWFA_dom_sf"/>
</dbReference>
<sequence length="233" mass="24341">MAQLPARPASGAVAAFLQQVESLPAVRAGTHRPARLIFAIDATASRQPSWDRACHLQAEMFAAAAAHGGLAIRLAYYRGHGEFAATPFLTDAAELQRRMTGLACLGGRTQIGKVLSHARAETVREPVAALVFVGDAVEEPPDPLCHAAGELGLRRTPVFAFQEGRDAVAQEVLRQIARLSGGAHHALDDASAGTLRDLLRAVAVYAAGGRSALSRLSGPVARGLLAQLPAPPG</sequence>
<dbReference type="Gene3D" id="3.40.50.410">
    <property type="entry name" value="von Willebrand factor, type A domain"/>
    <property type="match status" value="1"/>
</dbReference>
<evidence type="ECO:0000313" key="1">
    <source>
        <dbReference type="EMBL" id="MFC3124113.1"/>
    </source>
</evidence>
<dbReference type="RefSeq" id="WP_379594349.1">
    <property type="nucleotide sequence ID" value="NZ_JBHRTN010000004.1"/>
</dbReference>
<gene>
    <name evidence="1" type="ORF">ACFOD4_03500</name>
</gene>
<proteinExistence type="predicted"/>
<dbReference type="EMBL" id="JBHRTN010000004">
    <property type="protein sequence ID" value="MFC3124113.1"/>
    <property type="molecule type" value="Genomic_DNA"/>
</dbReference>
<keyword evidence="2" id="KW-1185">Reference proteome</keyword>
<organism evidence="1 2">
    <name type="scientific">Teichococcus globiformis</name>
    <dbReference type="NCBI Taxonomy" id="2307229"/>
    <lineage>
        <taxon>Bacteria</taxon>
        <taxon>Pseudomonadati</taxon>
        <taxon>Pseudomonadota</taxon>
        <taxon>Alphaproteobacteria</taxon>
        <taxon>Acetobacterales</taxon>
        <taxon>Roseomonadaceae</taxon>
        <taxon>Roseomonas</taxon>
    </lineage>
</organism>
<dbReference type="SUPFAM" id="SSF53300">
    <property type="entry name" value="vWA-like"/>
    <property type="match status" value="1"/>
</dbReference>
<reference evidence="2" key="1">
    <citation type="journal article" date="2019" name="Int. J. Syst. Evol. Microbiol.">
        <title>The Global Catalogue of Microorganisms (GCM) 10K type strain sequencing project: providing services to taxonomists for standard genome sequencing and annotation.</title>
        <authorList>
            <consortium name="The Broad Institute Genomics Platform"/>
            <consortium name="The Broad Institute Genome Sequencing Center for Infectious Disease"/>
            <person name="Wu L."/>
            <person name="Ma J."/>
        </authorList>
    </citation>
    <scope>NUCLEOTIDE SEQUENCE [LARGE SCALE GENOMIC DNA]</scope>
    <source>
        <strain evidence="2">KCTC 52094</strain>
    </source>
</reference>
<dbReference type="Proteomes" id="UP001595593">
    <property type="component" value="Unassembled WGS sequence"/>
</dbReference>
<accession>A0ABV7FUS7</accession>
<evidence type="ECO:0000313" key="2">
    <source>
        <dbReference type="Proteomes" id="UP001595593"/>
    </source>
</evidence>
<name>A0ABV7FUS7_9PROT</name>
<comment type="caution">
    <text evidence="1">The sequence shown here is derived from an EMBL/GenBank/DDBJ whole genome shotgun (WGS) entry which is preliminary data.</text>
</comment>